<evidence type="ECO:0000256" key="2">
    <source>
        <dbReference type="ARBA" id="ARBA00009832"/>
    </source>
</evidence>
<dbReference type="AlphaFoldDB" id="A0AA88LJI8"/>
<feature type="signal peptide" evidence="9">
    <location>
        <begin position="1"/>
        <end position="19"/>
    </location>
</feature>
<dbReference type="Proteomes" id="UP001187315">
    <property type="component" value="Unassembled WGS sequence"/>
</dbReference>
<dbReference type="GO" id="GO:0030971">
    <property type="term" value="F:receptor tyrosine kinase binding"/>
    <property type="evidence" value="ECO:0007669"/>
    <property type="project" value="InterPro"/>
</dbReference>
<dbReference type="GO" id="GO:0008083">
    <property type="term" value="F:growth factor activity"/>
    <property type="evidence" value="ECO:0007669"/>
    <property type="project" value="UniProtKB-KW"/>
</dbReference>
<dbReference type="GO" id="GO:0005576">
    <property type="term" value="C:extracellular region"/>
    <property type="evidence" value="ECO:0007669"/>
    <property type="project" value="UniProtKB-SubCell"/>
</dbReference>
<dbReference type="GO" id="GO:0030116">
    <property type="term" value="F:glial cell-derived neurotrophic factor receptor binding"/>
    <property type="evidence" value="ECO:0007669"/>
    <property type="project" value="InterPro"/>
</dbReference>
<dbReference type="InterPro" id="IPR043401">
    <property type="entry name" value="GDNF_fam"/>
</dbReference>
<evidence type="ECO:0000313" key="11">
    <source>
        <dbReference type="EMBL" id="KAK2819588.1"/>
    </source>
</evidence>
<keyword evidence="3" id="KW-0964">Secreted</keyword>
<evidence type="ECO:0000313" key="12">
    <source>
        <dbReference type="Proteomes" id="UP001187315"/>
    </source>
</evidence>
<sequence>MCSLLKLTVLLFCFQVGEGHRLHALLDCKILMFLYLSMSDIQEQTAYSESGLPDETRREGREGEGEHQDGSGRRWGGSALRSRRSSEDPCRLHSILLQVRDLGLGYDSDETVLFKYCSGVCPRVPSNHDLTLTNLRLSGALPPAETWHPTPCCRPIRHEDMAFLDNTHRWHKVEKLSASACSCVG</sequence>
<comment type="caution">
    <text evidence="11">The sequence shown here is derived from an EMBL/GenBank/DDBJ whole genome shotgun (WGS) entry which is preliminary data.</text>
</comment>
<feature type="chain" id="PRO_5041737486" description="TGF-beta family profile domain-containing protein" evidence="9">
    <location>
        <begin position="20"/>
        <end position="185"/>
    </location>
</feature>
<evidence type="ECO:0000256" key="7">
    <source>
        <dbReference type="RuleBase" id="RU000354"/>
    </source>
</evidence>
<protein>
    <recommendedName>
        <fullName evidence="10">TGF-beta family profile domain-containing protein</fullName>
    </recommendedName>
</protein>
<comment type="subcellular location">
    <subcellularLocation>
        <location evidence="1">Secreted</location>
    </subcellularLocation>
</comment>
<evidence type="ECO:0000256" key="9">
    <source>
        <dbReference type="SAM" id="SignalP"/>
    </source>
</evidence>
<keyword evidence="12" id="KW-1185">Reference proteome</keyword>
<evidence type="ECO:0000256" key="8">
    <source>
        <dbReference type="SAM" id="MobiDB-lite"/>
    </source>
</evidence>
<keyword evidence="4 9" id="KW-0732">Signal</keyword>
<evidence type="ECO:0000256" key="1">
    <source>
        <dbReference type="ARBA" id="ARBA00004613"/>
    </source>
</evidence>
<organism evidence="11 12">
    <name type="scientific">Tachysurus vachellii</name>
    <name type="common">Darkbarbel catfish</name>
    <name type="synonym">Pelteobagrus vachellii</name>
    <dbReference type="NCBI Taxonomy" id="175792"/>
    <lineage>
        <taxon>Eukaryota</taxon>
        <taxon>Metazoa</taxon>
        <taxon>Chordata</taxon>
        <taxon>Craniata</taxon>
        <taxon>Vertebrata</taxon>
        <taxon>Euteleostomi</taxon>
        <taxon>Actinopterygii</taxon>
        <taxon>Neopterygii</taxon>
        <taxon>Teleostei</taxon>
        <taxon>Ostariophysi</taxon>
        <taxon>Siluriformes</taxon>
        <taxon>Bagridae</taxon>
        <taxon>Tachysurus</taxon>
    </lineage>
</organism>
<gene>
    <name evidence="11" type="ORF">Q7C36_021234</name>
</gene>
<feature type="domain" description="TGF-beta family profile" evidence="10">
    <location>
        <begin position="71"/>
        <end position="184"/>
    </location>
</feature>
<evidence type="ECO:0000259" key="10">
    <source>
        <dbReference type="PROSITE" id="PS51362"/>
    </source>
</evidence>
<dbReference type="PANTHER" id="PTHR12173">
    <property type="entry name" value="GDNF SUBFAMILY OF TGF-BETA FAMILY"/>
    <property type="match status" value="1"/>
</dbReference>
<proteinExistence type="inferred from homology"/>
<keyword evidence="6" id="KW-1015">Disulfide bond</keyword>
<dbReference type="CDD" id="cd19382">
    <property type="entry name" value="TGF_beta_Persephin"/>
    <property type="match status" value="1"/>
</dbReference>
<dbReference type="PROSITE" id="PS51362">
    <property type="entry name" value="TGF_BETA_2"/>
    <property type="match status" value="1"/>
</dbReference>
<accession>A0AA88LJI8</accession>
<comment type="similarity">
    <text evidence="2">Belongs to the TGF-beta family. GDNF subfamily.</text>
</comment>
<dbReference type="PANTHER" id="PTHR12173:SF11">
    <property type="entry name" value="PERSEPHIN-LIKE"/>
    <property type="match status" value="1"/>
</dbReference>
<dbReference type="InterPro" id="IPR001839">
    <property type="entry name" value="TGF-b_C"/>
</dbReference>
<dbReference type="SUPFAM" id="SSF57501">
    <property type="entry name" value="Cystine-knot cytokines"/>
    <property type="match status" value="1"/>
</dbReference>
<reference evidence="11" key="1">
    <citation type="submission" date="2023-08" db="EMBL/GenBank/DDBJ databases">
        <title>Pelteobagrus vachellii genome.</title>
        <authorList>
            <person name="Liu H."/>
        </authorList>
    </citation>
    <scope>NUCLEOTIDE SEQUENCE</scope>
    <source>
        <strain evidence="11">PRFRI_2022a</strain>
        <tissue evidence="11">Muscle</tissue>
    </source>
</reference>
<evidence type="ECO:0000256" key="6">
    <source>
        <dbReference type="ARBA" id="ARBA00023157"/>
    </source>
</evidence>
<evidence type="ECO:0000256" key="5">
    <source>
        <dbReference type="ARBA" id="ARBA00023030"/>
    </source>
</evidence>
<dbReference type="Gene3D" id="2.10.90.10">
    <property type="entry name" value="Cystine-knot cytokines"/>
    <property type="match status" value="1"/>
</dbReference>
<dbReference type="Pfam" id="PF00019">
    <property type="entry name" value="TGF_beta"/>
    <property type="match status" value="1"/>
</dbReference>
<feature type="compositionally biased region" description="Basic and acidic residues" evidence="8">
    <location>
        <begin position="54"/>
        <end position="72"/>
    </location>
</feature>
<dbReference type="InterPro" id="IPR029034">
    <property type="entry name" value="Cystine-knot_cytokine"/>
</dbReference>
<evidence type="ECO:0000256" key="4">
    <source>
        <dbReference type="ARBA" id="ARBA00022729"/>
    </source>
</evidence>
<name>A0AA88LJI8_TACVA</name>
<feature type="region of interest" description="Disordered" evidence="8">
    <location>
        <begin position="46"/>
        <end position="84"/>
    </location>
</feature>
<dbReference type="GO" id="GO:0048731">
    <property type="term" value="P:system development"/>
    <property type="evidence" value="ECO:0007669"/>
    <property type="project" value="UniProtKB-ARBA"/>
</dbReference>
<keyword evidence="5 7" id="KW-0339">Growth factor</keyword>
<evidence type="ECO:0000256" key="3">
    <source>
        <dbReference type="ARBA" id="ARBA00022525"/>
    </source>
</evidence>
<dbReference type="EMBL" id="JAVHJS010000023">
    <property type="protein sequence ID" value="KAK2819588.1"/>
    <property type="molecule type" value="Genomic_DNA"/>
</dbReference>